<accession>F9VGV8</accession>
<evidence type="ECO:0000256" key="1">
    <source>
        <dbReference type="SAM" id="Phobius"/>
    </source>
</evidence>
<sequence>MKINKMIKSQVFWWSVLAVLLISISGTTSLGRASADSVRKVKIIVTSNGKPVYNTFYSGRSLQPAYEKIKTGSITDEDMNTVAWKNLSDNNIDISKVFKIGPGMTHSASETLEILRQLANAGGNGVALINYFNQDTPATIFHWPGNASRRYTDNSGEAEATLPTGVVAISDIKGAILKIVEITSETETINLDKVNTSDEISGEIVDLPKKAQNTSRQYVVEYGQEVTYKLTIKKEFISANTSISIMPQSNLVVDDISVPYSKKSIFPAVATPQSFGVVPNLGLSNDLMLSQLKSDIQRNLYNGTIDSYSIEVPQGDSDFSFEIKAHIDPAIQFSRTVYEISTNVPETQVDMTIGGENIQPNADYFMNITANNGKKLLNYSMPVIRSTGANFVTVKSGAKELVSDYSYFLGYKDNGKNYIYSNTGWQEAPENLSTLDSSSYRIFSGGEIYYLGSNFSMDIPLNTSSFSFNAEQSLKANQSLIKFYGLGQGRDYFLYTARIPKSSASPRGETHFETFSQDKLTPSGSAYTYSTTRFAKNQDFNINNKIPDYGAGVQEYQAISVDGSSRASAKMRILLFVSGAVVFIVIGAFILIRREVSDDK</sequence>
<dbReference type="Proteomes" id="UP000008520">
    <property type="component" value="Chromosome"/>
</dbReference>
<keyword evidence="1" id="KW-0472">Membrane</keyword>
<keyword evidence="1" id="KW-1133">Transmembrane helix</keyword>
<dbReference type="eggNOG" id="ENOG5034AFA">
    <property type="taxonomic scope" value="Bacteria"/>
</dbReference>
<name>F9VGV8_LACGL</name>
<protein>
    <recommendedName>
        <fullName evidence="4">Surface protein</fullName>
    </recommendedName>
</protein>
<feature type="transmembrane region" description="Helical" evidence="1">
    <location>
        <begin position="573"/>
        <end position="592"/>
    </location>
</feature>
<evidence type="ECO:0008006" key="4">
    <source>
        <dbReference type="Google" id="ProtNLM"/>
    </source>
</evidence>
<organism evidence="2 3">
    <name type="scientific">Lactococcus garvieae (strain Lg2)</name>
    <name type="common">Enterococcus seriolicida</name>
    <dbReference type="NCBI Taxonomy" id="420890"/>
    <lineage>
        <taxon>Bacteria</taxon>
        <taxon>Bacillati</taxon>
        <taxon>Bacillota</taxon>
        <taxon>Bacilli</taxon>
        <taxon>Lactobacillales</taxon>
        <taxon>Streptococcaceae</taxon>
        <taxon>Lactococcus</taxon>
    </lineage>
</organism>
<dbReference type="AlphaFoldDB" id="F9VGV8"/>
<reference evidence="2 3" key="1">
    <citation type="journal article" date="2011" name="PLoS ONE">
        <title>Complete genome sequence and comparative analysis of the fish pathogen Lactococcus garvieae.</title>
        <authorList>
            <person name="Morita H."/>
            <person name="Toh H."/>
            <person name="Oshima K."/>
            <person name="Yoshizaki M."/>
            <person name="Kawanishi M."/>
            <person name="Nakaya K."/>
            <person name="Suzuki T."/>
            <person name="Miyauchi E."/>
            <person name="Ishii Y."/>
            <person name="Tanabe S."/>
            <person name="Murakami M."/>
            <person name="Hattori M."/>
        </authorList>
    </citation>
    <scope>NUCLEOTIDE SEQUENCE [LARGE SCALE GENOMIC DNA]</scope>
    <source>
        <strain evidence="2 3">Lg2</strain>
    </source>
</reference>
<dbReference type="HOGENOM" id="CLU_455467_0_0_9"/>
<keyword evidence="1" id="KW-0812">Transmembrane</keyword>
<proteinExistence type="predicted"/>
<evidence type="ECO:0000313" key="3">
    <source>
        <dbReference type="Proteomes" id="UP000008520"/>
    </source>
</evidence>
<evidence type="ECO:0000313" key="2">
    <source>
        <dbReference type="EMBL" id="BAK59591.1"/>
    </source>
</evidence>
<keyword evidence="3" id="KW-1185">Reference proteome</keyword>
<dbReference type="KEGG" id="lgv:LCGL_0131"/>
<dbReference type="EMBL" id="AP009333">
    <property type="protein sequence ID" value="BAK59591.1"/>
    <property type="molecule type" value="Genomic_DNA"/>
</dbReference>
<dbReference type="PATRIC" id="fig|420890.5.peg.130"/>
<gene>
    <name evidence="2" type="ordered locus">LCGL_0131</name>
</gene>
<dbReference type="STRING" id="420890.LCGL_0131"/>
<dbReference type="RefSeq" id="WP_014570919.1">
    <property type="nucleotide sequence ID" value="NC_017490.1"/>
</dbReference>